<accession>A0AAE1E3S8</accession>
<organism evidence="2 3">
    <name type="scientific">Elysia crispata</name>
    <name type="common">lettuce slug</name>
    <dbReference type="NCBI Taxonomy" id="231223"/>
    <lineage>
        <taxon>Eukaryota</taxon>
        <taxon>Metazoa</taxon>
        <taxon>Spiralia</taxon>
        <taxon>Lophotrochozoa</taxon>
        <taxon>Mollusca</taxon>
        <taxon>Gastropoda</taxon>
        <taxon>Heterobranchia</taxon>
        <taxon>Euthyneura</taxon>
        <taxon>Panpulmonata</taxon>
        <taxon>Sacoglossa</taxon>
        <taxon>Placobranchoidea</taxon>
        <taxon>Plakobranchidae</taxon>
        <taxon>Elysia</taxon>
    </lineage>
</organism>
<proteinExistence type="predicted"/>
<name>A0AAE1E3S8_9GAST</name>
<comment type="caution">
    <text evidence="2">The sequence shown here is derived from an EMBL/GenBank/DDBJ whole genome shotgun (WGS) entry which is preliminary data.</text>
</comment>
<feature type="region of interest" description="Disordered" evidence="1">
    <location>
        <begin position="155"/>
        <end position="198"/>
    </location>
</feature>
<reference evidence="2" key="1">
    <citation type="journal article" date="2023" name="G3 (Bethesda)">
        <title>A reference genome for the long-term kleptoplast-retaining sea slug Elysia crispata morphotype clarki.</title>
        <authorList>
            <person name="Eastman K.E."/>
            <person name="Pendleton A.L."/>
            <person name="Shaikh M.A."/>
            <person name="Suttiyut T."/>
            <person name="Ogas R."/>
            <person name="Tomko P."/>
            <person name="Gavelis G."/>
            <person name="Widhalm J.R."/>
            <person name="Wisecaver J.H."/>
        </authorList>
    </citation>
    <scope>NUCLEOTIDE SEQUENCE</scope>
    <source>
        <strain evidence="2">ECLA1</strain>
    </source>
</reference>
<dbReference type="EMBL" id="JAWDGP010001371">
    <property type="protein sequence ID" value="KAK3792495.1"/>
    <property type="molecule type" value="Genomic_DNA"/>
</dbReference>
<gene>
    <name evidence="2" type="ORF">RRG08_057147</name>
</gene>
<evidence type="ECO:0000256" key="1">
    <source>
        <dbReference type="SAM" id="MobiDB-lite"/>
    </source>
</evidence>
<protein>
    <submittedName>
        <fullName evidence="2">Uncharacterized protein</fullName>
    </submittedName>
</protein>
<sequence>MPVFFANLTTNSLKEPVLNVRADITELLQPLPCRSIYPVIPVLVSCWKSMSLTACFRDPQRRGYSALEDDSRQNQHNSVTLITKRRQAEESYKPFLSLAVISIALPDGEVDFMTLPVGSQPRGVKWREASATPSMASITSTDESFQYHGDLHQHQRDHYHHDHHHNHHPQTDQQQYAHDRDSPANSSKMSANLLDSCL</sequence>
<evidence type="ECO:0000313" key="2">
    <source>
        <dbReference type="EMBL" id="KAK3792495.1"/>
    </source>
</evidence>
<dbReference type="AlphaFoldDB" id="A0AAE1E3S8"/>
<dbReference type="Proteomes" id="UP001283361">
    <property type="component" value="Unassembled WGS sequence"/>
</dbReference>
<keyword evidence="3" id="KW-1185">Reference proteome</keyword>
<evidence type="ECO:0000313" key="3">
    <source>
        <dbReference type="Proteomes" id="UP001283361"/>
    </source>
</evidence>